<dbReference type="EMBL" id="AVPG01000017">
    <property type="protein sequence ID" value="KGX86006.1"/>
    <property type="molecule type" value="Genomic_DNA"/>
</dbReference>
<dbReference type="GO" id="GO:0008081">
    <property type="term" value="F:phosphoric diester hydrolase activity"/>
    <property type="evidence" value="ECO:0007669"/>
    <property type="project" value="InterPro"/>
</dbReference>
<accession>A0A0A5FYW1</accession>
<dbReference type="PANTHER" id="PTHR46211">
    <property type="entry name" value="GLYCEROPHOSPHORYL DIESTER PHOSPHODIESTERASE"/>
    <property type="match status" value="1"/>
</dbReference>
<dbReference type="CDD" id="cd08563">
    <property type="entry name" value="GDPD_TtGDE_like"/>
    <property type="match status" value="1"/>
</dbReference>
<proteinExistence type="predicted"/>
<dbReference type="GO" id="GO:0006629">
    <property type="term" value="P:lipid metabolic process"/>
    <property type="evidence" value="ECO:0007669"/>
    <property type="project" value="InterPro"/>
</dbReference>
<dbReference type="AlphaFoldDB" id="A0A0A5FYW1"/>
<dbReference type="SUPFAM" id="SSF51695">
    <property type="entry name" value="PLC-like phosphodiesterases"/>
    <property type="match status" value="1"/>
</dbReference>
<sequence length="248" mass="28525">MKTAIIAHRGASKIAPENTMPAFKLASKIGADGIETDVQLTKDNIPILIHDETLKRTTNGQGYVKDFTCDELKQLDAGAWFSDKYVGTQILTLEQFLKWAQKENSFTIHLELKTNIIEYKHIESLVLEQIKHFNLENNTIISSFNPQSIKQMGHLTTKVETALLLSQRTKKPLDYVKQIGADGLHIRYSLLTKRLVEESNQHTIPIRVYTVNRPTQLMRCYKWKCNGLFTDVPHTAMEYQQVYNFKNQ</sequence>
<comment type="caution">
    <text evidence="2">The sequence shown here is derived from an EMBL/GenBank/DDBJ whole genome shotgun (WGS) entry which is preliminary data.</text>
</comment>
<dbReference type="Proteomes" id="UP000030401">
    <property type="component" value="Unassembled WGS sequence"/>
</dbReference>
<organism evidence="2 3">
    <name type="scientific">Pontibacillus litoralis JSM 072002</name>
    <dbReference type="NCBI Taxonomy" id="1385512"/>
    <lineage>
        <taxon>Bacteria</taxon>
        <taxon>Bacillati</taxon>
        <taxon>Bacillota</taxon>
        <taxon>Bacilli</taxon>
        <taxon>Bacillales</taxon>
        <taxon>Bacillaceae</taxon>
        <taxon>Pontibacillus</taxon>
    </lineage>
</organism>
<keyword evidence="3" id="KW-1185">Reference proteome</keyword>
<dbReference type="RefSeq" id="WP_036834980.1">
    <property type="nucleotide sequence ID" value="NZ_AVPG01000017.1"/>
</dbReference>
<evidence type="ECO:0000259" key="1">
    <source>
        <dbReference type="PROSITE" id="PS51704"/>
    </source>
</evidence>
<dbReference type="InterPro" id="IPR017946">
    <property type="entry name" value="PLC-like_Pdiesterase_TIM-brl"/>
</dbReference>
<dbReference type="Pfam" id="PF03009">
    <property type="entry name" value="GDPD"/>
    <property type="match status" value="1"/>
</dbReference>
<reference evidence="2 3" key="1">
    <citation type="submission" date="2013-08" db="EMBL/GenBank/DDBJ databases">
        <authorList>
            <person name="Huang J."/>
            <person name="Wang G."/>
        </authorList>
    </citation>
    <scope>NUCLEOTIDE SEQUENCE [LARGE SCALE GENOMIC DNA]</scope>
    <source>
        <strain evidence="2 3">JSM 072002</strain>
    </source>
</reference>
<dbReference type="PROSITE" id="PS51704">
    <property type="entry name" value="GP_PDE"/>
    <property type="match status" value="1"/>
</dbReference>
<dbReference type="InterPro" id="IPR030395">
    <property type="entry name" value="GP_PDE_dom"/>
</dbReference>
<gene>
    <name evidence="2" type="ORF">N784_06460</name>
</gene>
<name>A0A0A5FYW1_9BACI</name>
<dbReference type="STRING" id="1385512.N784_06460"/>
<evidence type="ECO:0000313" key="2">
    <source>
        <dbReference type="EMBL" id="KGX86006.1"/>
    </source>
</evidence>
<protein>
    <submittedName>
        <fullName evidence="2">Glycerophosphodiester phosphodiesterase</fullName>
    </submittedName>
</protein>
<dbReference type="Gene3D" id="3.20.20.190">
    <property type="entry name" value="Phosphatidylinositol (PI) phosphodiesterase"/>
    <property type="match status" value="1"/>
</dbReference>
<dbReference type="PANTHER" id="PTHR46211:SF1">
    <property type="entry name" value="GLYCEROPHOSPHODIESTER PHOSPHODIESTERASE, CYTOPLASMIC"/>
    <property type="match status" value="1"/>
</dbReference>
<dbReference type="eggNOG" id="COG0584">
    <property type="taxonomic scope" value="Bacteria"/>
</dbReference>
<evidence type="ECO:0000313" key="3">
    <source>
        <dbReference type="Proteomes" id="UP000030401"/>
    </source>
</evidence>
<feature type="domain" description="GP-PDE" evidence="1">
    <location>
        <begin position="3"/>
        <end position="240"/>
    </location>
</feature>
<dbReference type="OrthoDB" id="384721at2"/>